<dbReference type="PANTHER" id="PTHR12919">
    <property type="entry name" value="30S RIBOSOMAL PROTEIN S16"/>
    <property type="match status" value="1"/>
</dbReference>
<reference evidence="4" key="1">
    <citation type="journal article" date="2015" name="Genome Announc.">
        <title>Draft Genome Sequence of Anaerolineae Strain TC1, a Novel Isolate from a Methanogenic Wastewater Treatment System.</title>
        <authorList>
            <person name="Matsuura N."/>
            <person name="Tourlousse D.M."/>
            <person name="Sun L."/>
            <person name="Toyonaga M."/>
            <person name="Kuroda K."/>
            <person name="Ohashi A."/>
            <person name="Cruz R."/>
            <person name="Yamaguchi T."/>
            <person name="Sekiguchi Y."/>
        </authorList>
    </citation>
    <scope>NUCLEOTIDE SEQUENCE [LARGE SCALE GENOMIC DNA]</scope>
    <source>
        <strain evidence="4">TC1</strain>
    </source>
</reference>
<dbReference type="AlphaFoldDB" id="A0A0S7BQS9"/>
<keyword evidence="2 3" id="KW-0687">Ribonucleoprotein</keyword>
<dbReference type="SUPFAM" id="SSF54565">
    <property type="entry name" value="Ribosomal protein S16"/>
    <property type="match status" value="1"/>
</dbReference>
<dbReference type="PATRIC" id="fig|1678840.3.peg.2168"/>
<sequence length="117" mass="13626">MVRIRLRRNGLKNQITYRIIAADKESPRDGRFLEILGSYNPRTEPFTFDVKEDRIFDWLSKGAQPSESVEKLFKSVGLLDRFERFKKGESLETLLAEAKTSYEQRAVNPRTHIAAHK</sequence>
<evidence type="ECO:0000313" key="5">
    <source>
        <dbReference type="Proteomes" id="UP000053370"/>
    </source>
</evidence>
<evidence type="ECO:0000256" key="1">
    <source>
        <dbReference type="ARBA" id="ARBA00022980"/>
    </source>
</evidence>
<dbReference type="PANTHER" id="PTHR12919:SF20">
    <property type="entry name" value="SMALL RIBOSOMAL SUBUNIT PROTEIN BS16M"/>
    <property type="match status" value="1"/>
</dbReference>
<evidence type="ECO:0000256" key="2">
    <source>
        <dbReference type="ARBA" id="ARBA00023274"/>
    </source>
</evidence>
<gene>
    <name evidence="3" type="primary">rpsP</name>
    <name evidence="4" type="ORF">ATC1_13792</name>
</gene>
<accession>A0A0S7BQS9</accession>
<dbReference type="OrthoDB" id="9807878at2"/>
<comment type="similarity">
    <text evidence="3">Belongs to the bacterial ribosomal protein bS16 family.</text>
</comment>
<proteinExistence type="inferred from homology"/>
<dbReference type="GO" id="GO:0015935">
    <property type="term" value="C:small ribosomal subunit"/>
    <property type="evidence" value="ECO:0007669"/>
    <property type="project" value="TreeGrafter"/>
</dbReference>
<evidence type="ECO:0000256" key="3">
    <source>
        <dbReference type="HAMAP-Rule" id="MF_00385"/>
    </source>
</evidence>
<organism evidence="4">
    <name type="scientific">Flexilinea flocculi</name>
    <dbReference type="NCBI Taxonomy" id="1678840"/>
    <lineage>
        <taxon>Bacteria</taxon>
        <taxon>Bacillati</taxon>
        <taxon>Chloroflexota</taxon>
        <taxon>Anaerolineae</taxon>
        <taxon>Anaerolineales</taxon>
        <taxon>Anaerolineaceae</taxon>
        <taxon>Flexilinea</taxon>
    </lineage>
</organism>
<dbReference type="Proteomes" id="UP000053370">
    <property type="component" value="Unassembled WGS sequence"/>
</dbReference>
<dbReference type="STRING" id="1678840.ATC1_13792"/>
<dbReference type="InterPro" id="IPR023803">
    <property type="entry name" value="Ribosomal_bS16_dom_sf"/>
</dbReference>
<dbReference type="GO" id="GO:0003735">
    <property type="term" value="F:structural constituent of ribosome"/>
    <property type="evidence" value="ECO:0007669"/>
    <property type="project" value="InterPro"/>
</dbReference>
<keyword evidence="1 3" id="KW-0689">Ribosomal protein</keyword>
<dbReference type="NCBIfam" id="TIGR00002">
    <property type="entry name" value="S16"/>
    <property type="match status" value="1"/>
</dbReference>
<dbReference type="EMBL" id="DF968181">
    <property type="protein sequence ID" value="GAP40811.1"/>
    <property type="molecule type" value="Genomic_DNA"/>
</dbReference>
<protein>
    <recommendedName>
        <fullName evidence="3">Small ribosomal subunit protein bS16</fullName>
    </recommendedName>
</protein>
<evidence type="ECO:0000313" key="4">
    <source>
        <dbReference type="EMBL" id="GAP40811.1"/>
    </source>
</evidence>
<dbReference type="Pfam" id="PF00886">
    <property type="entry name" value="Ribosomal_S16"/>
    <property type="match status" value="1"/>
</dbReference>
<dbReference type="GO" id="GO:0006412">
    <property type="term" value="P:translation"/>
    <property type="evidence" value="ECO:0007669"/>
    <property type="project" value="UniProtKB-UniRule"/>
</dbReference>
<keyword evidence="5" id="KW-1185">Reference proteome</keyword>
<name>A0A0S7BQS9_9CHLR</name>
<dbReference type="HAMAP" id="MF_00385">
    <property type="entry name" value="Ribosomal_bS16"/>
    <property type="match status" value="1"/>
</dbReference>
<dbReference type="Gene3D" id="3.30.1320.10">
    <property type="match status" value="1"/>
</dbReference>
<dbReference type="GO" id="GO:0005737">
    <property type="term" value="C:cytoplasm"/>
    <property type="evidence" value="ECO:0007669"/>
    <property type="project" value="UniProtKB-ARBA"/>
</dbReference>
<dbReference type="InterPro" id="IPR000307">
    <property type="entry name" value="Ribosomal_bS16"/>
</dbReference>